<dbReference type="InterPro" id="IPR012337">
    <property type="entry name" value="RNaseH-like_sf"/>
</dbReference>
<dbReference type="InterPro" id="IPR036397">
    <property type="entry name" value="RNaseH_sf"/>
</dbReference>
<evidence type="ECO:0000259" key="1">
    <source>
        <dbReference type="Pfam" id="PF13456"/>
    </source>
</evidence>
<gene>
    <name evidence="3" type="ORF">V6N12_062892</name>
</gene>
<accession>A0ABR2FA63</accession>
<reference evidence="3 4" key="1">
    <citation type="journal article" date="2024" name="G3 (Bethesda)">
        <title>Genome assembly of Hibiscus sabdariffa L. provides insights into metabolisms of medicinal natural products.</title>
        <authorList>
            <person name="Kim T."/>
        </authorList>
    </citation>
    <scope>NUCLEOTIDE SEQUENCE [LARGE SCALE GENOMIC DNA]</scope>
    <source>
        <strain evidence="3">TK-2024</strain>
        <tissue evidence="3">Old leaves</tissue>
    </source>
</reference>
<dbReference type="InterPro" id="IPR002156">
    <property type="entry name" value="RNaseH_domain"/>
</dbReference>
<dbReference type="Pfam" id="PF13966">
    <property type="entry name" value="zf-RVT"/>
    <property type="match status" value="1"/>
</dbReference>
<organism evidence="3 4">
    <name type="scientific">Hibiscus sabdariffa</name>
    <name type="common">roselle</name>
    <dbReference type="NCBI Taxonomy" id="183260"/>
    <lineage>
        <taxon>Eukaryota</taxon>
        <taxon>Viridiplantae</taxon>
        <taxon>Streptophyta</taxon>
        <taxon>Embryophyta</taxon>
        <taxon>Tracheophyta</taxon>
        <taxon>Spermatophyta</taxon>
        <taxon>Magnoliopsida</taxon>
        <taxon>eudicotyledons</taxon>
        <taxon>Gunneridae</taxon>
        <taxon>Pentapetalae</taxon>
        <taxon>rosids</taxon>
        <taxon>malvids</taxon>
        <taxon>Malvales</taxon>
        <taxon>Malvaceae</taxon>
        <taxon>Malvoideae</taxon>
        <taxon>Hibiscus</taxon>
    </lineage>
</organism>
<feature type="domain" description="Reverse transcriptase zinc-binding" evidence="2">
    <location>
        <begin position="30"/>
        <end position="125"/>
    </location>
</feature>
<comment type="caution">
    <text evidence="3">The sequence shown here is derived from an EMBL/GenBank/DDBJ whole genome shotgun (WGS) entry which is preliminary data.</text>
</comment>
<protein>
    <recommendedName>
        <fullName evidence="5">Reverse transcriptase</fullName>
    </recommendedName>
</protein>
<dbReference type="PANTHER" id="PTHR47074">
    <property type="entry name" value="BNAC02G40300D PROTEIN"/>
    <property type="match status" value="1"/>
</dbReference>
<name>A0ABR2FA63_9ROSI</name>
<dbReference type="InterPro" id="IPR044730">
    <property type="entry name" value="RNase_H-like_dom_plant"/>
</dbReference>
<dbReference type="InterPro" id="IPR052929">
    <property type="entry name" value="RNase_H-like_EbsB-rel"/>
</dbReference>
<keyword evidence="4" id="KW-1185">Reference proteome</keyword>
<dbReference type="Proteomes" id="UP001472677">
    <property type="component" value="Unassembled WGS sequence"/>
</dbReference>
<evidence type="ECO:0000313" key="4">
    <source>
        <dbReference type="Proteomes" id="UP001472677"/>
    </source>
</evidence>
<sequence>MEMKLAVKTKPSRSTLNDELVWRPVGSGTYSVKSGYRLLRDERLLPPGVHSNDQSTDLTKFYTELWDISLPAKVKITMWRIAHNFLPTFANLQIRRLNVNNVCSLCQSTSETIDHLMRDCWFSRQLLGYQGVHLPIGSISISWKDWLASFFVNLHEKHKKVYMISLWSIWFTRNKVVHEGCEVSVRESMSFVEAFLQENEVVQVASCPPITVAHGQWQAPIGDIVKLNFDAAYNAHAKESTSGVICRNDNGFIMTSCVYPHMYVADAFVAEALSCLQAVIFAKELGFRRVVIEGDSQTVIKKKVCSSNADGSLISPIVQDIKEASKDFESVAYSFVRREANNAAHTLAREGRSLCSPTYWIEEAPPGATSAARLDKEGLGLQP</sequence>
<dbReference type="SUPFAM" id="SSF53098">
    <property type="entry name" value="Ribonuclease H-like"/>
    <property type="match status" value="1"/>
</dbReference>
<dbReference type="InterPro" id="IPR026960">
    <property type="entry name" value="RVT-Znf"/>
</dbReference>
<dbReference type="Pfam" id="PF13456">
    <property type="entry name" value="RVT_3"/>
    <property type="match status" value="1"/>
</dbReference>
<dbReference type="EMBL" id="JBBPBM010000007">
    <property type="protein sequence ID" value="KAK8575216.1"/>
    <property type="molecule type" value="Genomic_DNA"/>
</dbReference>
<feature type="domain" description="RNase H type-1" evidence="1">
    <location>
        <begin position="228"/>
        <end position="350"/>
    </location>
</feature>
<dbReference type="Gene3D" id="3.30.420.10">
    <property type="entry name" value="Ribonuclease H-like superfamily/Ribonuclease H"/>
    <property type="match status" value="1"/>
</dbReference>
<evidence type="ECO:0008006" key="5">
    <source>
        <dbReference type="Google" id="ProtNLM"/>
    </source>
</evidence>
<evidence type="ECO:0000259" key="2">
    <source>
        <dbReference type="Pfam" id="PF13966"/>
    </source>
</evidence>
<dbReference type="PANTHER" id="PTHR47074:SF61">
    <property type="entry name" value="RNASE H TYPE-1 DOMAIN-CONTAINING PROTEIN"/>
    <property type="match status" value="1"/>
</dbReference>
<dbReference type="CDD" id="cd06222">
    <property type="entry name" value="RNase_H_like"/>
    <property type="match status" value="1"/>
</dbReference>
<evidence type="ECO:0000313" key="3">
    <source>
        <dbReference type="EMBL" id="KAK8575216.1"/>
    </source>
</evidence>
<proteinExistence type="predicted"/>